<feature type="region of interest" description="Disordered" evidence="8">
    <location>
        <begin position="399"/>
        <end position="421"/>
    </location>
</feature>
<dbReference type="RefSeq" id="WP_339575025.1">
    <property type="nucleotide sequence ID" value="NZ_JBBIAA010000010.1"/>
</dbReference>
<feature type="compositionally biased region" description="Gly residues" evidence="8">
    <location>
        <begin position="24"/>
        <end position="34"/>
    </location>
</feature>
<dbReference type="InterPro" id="IPR000719">
    <property type="entry name" value="Prot_kinase_dom"/>
</dbReference>
<evidence type="ECO:0000313" key="11">
    <source>
        <dbReference type="EMBL" id="MEJ5945640.1"/>
    </source>
</evidence>
<keyword evidence="3 11" id="KW-0808">Transferase</keyword>
<dbReference type="InterPro" id="IPR017441">
    <property type="entry name" value="Protein_kinase_ATP_BS"/>
</dbReference>
<dbReference type="Gene3D" id="3.30.200.20">
    <property type="entry name" value="Phosphorylase Kinase, domain 1"/>
    <property type="match status" value="1"/>
</dbReference>
<evidence type="ECO:0000313" key="12">
    <source>
        <dbReference type="Proteomes" id="UP001387100"/>
    </source>
</evidence>
<keyword evidence="12" id="KW-1185">Reference proteome</keyword>
<dbReference type="Gene3D" id="1.10.510.10">
    <property type="entry name" value="Transferase(Phosphotransferase) domain 1"/>
    <property type="match status" value="1"/>
</dbReference>
<dbReference type="InterPro" id="IPR008266">
    <property type="entry name" value="Tyr_kinase_AS"/>
</dbReference>
<dbReference type="PANTHER" id="PTHR43289:SF6">
    <property type="entry name" value="SERINE_THREONINE-PROTEIN KINASE NEKL-3"/>
    <property type="match status" value="1"/>
</dbReference>
<evidence type="ECO:0000256" key="8">
    <source>
        <dbReference type="SAM" id="MobiDB-lite"/>
    </source>
</evidence>
<evidence type="ECO:0000256" key="9">
    <source>
        <dbReference type="SAM" id="Phobius"/>
    </source>
</evidence>
<feature type="compositionally biased region" description="Low complexity" evidence="8">
    <location>
        <begin position="54"/>
        <end position="71"/>
    </location>
</feature>
<dbReference type="PROSITE" id="PS00107">
    <property type="entry name" value="PROTEIN_KINASE_ATP"/>
    <property type="match status" value="1"/>
</dbReference>
<gene>
    <name evidence="11" type="ORF">WDZ17_10085</name>
</gene>
<evidence type="ECO:0000256" key="3">
    <source>
        <dbReference type="ARBA" id="ARBA00022679"/>
    </source>
</evidence>
<keyword evidence="9" id="KW-0812">Transmembrane</keyword>
<proteinExistence type="predicted"/>
<keyword evidence="5 11" id="KW-0418">Kinase</keyword>
<accession>A0ABU8RKM4</accession>
<feature type="domain" description="Protein kinase" evidence="10">
    <location>
        <begin position="109"/>
        <end position="372"/>
    </location>
</feature>
<keyword evidence="4 7" id="KW-0547">Nucleotide-binding</keyword>
<evidence type="ECO:0000256" key="7">
    <source>
        <dbReference type="PROSITE-ProRule" id="PRU10141"/>
    </source>
</evidence>
<keyword evidence="2" id="KW-0723">Serine/threonine-protein kinase</keyword>
<keyword evidence="9" id="KW-1133">Transmembrane helix</keyword>
<sequence>MTGRHAAGRPPRGSGDGDGDGDGDGGWSGRGEGGPWWERLGPAGGSLRWPLGPPGAAAPVPEGVGPAARPGPDGGRGDGCPVGAGPDDGPEGAGDGRDEGGERPVVTGYVVERRLGRGGSGEVWRARREGTAPGEGAPVALKVLRASVAGDAAARRRLEQEASLLASLSDEHVVPLVAVVATAPPRAATVLVLEHAPGGSLAALVARRGALDAAEVVTVLVPLAGVLDRLHAGGVVHGDVSPGNVLFAADGRPLLGDLGTASLLSCGAPVPGREDGSGRPVEHDDVHATAGYADPDRAAGGGPTAAGDVFALGACAWHALTGVRPGSPEVRPPLVTLRPDLPLDLVDLLEDCLELDPARRPAAADLARRAWEAVEAEPVRLVGTDPLAPPDEVITHRVRAAARRSTPEPVTPARRRPRRPRAGTLLLGGAGVVALVVLAVVGGTAVLPVVPTADRGGEVVAGAPALPSAPRTSSPGPAATPSSAATTQAPAPALATKAPPDEVARTGPQEEVAQEEAAQEEAAQEEETLRGDDPVAVVQALADVRALAFATRDEQVLRRAVEPGSAAMAADERSMAALAAREGRLEGLQVEVLSATRVDPAEVVDGAALVDVRTRTSGHRLVGDDGEVLDQVPPTEDVQARLSLVREAGAWRVADVLPVP</sequence>
<feature type="binding site" evidence="7">
    <location>
        <position position="142"/>
    </location>
    <ligand>
        <name>ATP</name>
        <dbReference type="ChEBI" id="CHEBI:30616"/>
    </ligand>
</feature>
<evidence type="ECO:0000256" key="2">
    <source>
        <dbReference type="ARBA" id="ARBA00022527"/>
    </source>
</evidence>
<dbReference type="CDD" id="cd14014">
    <property type="entry name" value="STKc_PknB_like"/>
    <property type="match status" value="1"/>
</dbReference>
<feature type="transmembrane region" description="Helical" evidence="9">
    <location>
        <begin position="424"/>
        <end position="447"/>
    </location>
</feature>
<feature type="compositionally biased region" description="Low complexity" evidence="8">
    <location>
        <begin position="468"/>
        <end position="498"/>
    </location>
</feature>
<feature type="compositionally biased region" description="Acidic residues" evidence="8">
    <location>
        <begin position="512"/>
        <end position="526"/>
    </location>
</feature>
<dbReference type="Pfam" id="PF00069">
    <property type="entry name" value="Pkinase"/>
    <property type="match status" value="1"/>
</dbReference>
<comment type="caution">
    <text evidence="11">The sequence shown here is derived from an EMBL/GenBank/DDBJ whole genome shotgun (WGS) entry which is preliminary data.</text>
</comment>
<name>A0ABU8RKM4_9ACTN</name>
<dbReference type="InterPro" id="IPR011009">
    <property type="entry name" value="Kinase-like_dom_sf"/>
</dbReference>
<organism evidence="11 12">
    <name type="scientific">Pseudokineococcus basanitobsidens</name>
    <dbReference type="NCBI Taxonomy" id="1926649"/>
    <lineage>
        <taxon>Bacteria</taxon>
        <taxon>Bacillati</taxon>
        <taxon>Actinomycetota</taxon>
        <taxon>Actinomycetes</taxon>
        <taxon>Kineosporiales</taxon>
        <taxon>Kineosporiaceae</taxon>
        <taxon>Pseudokineococcus</taxon>
    </lineage>
</organism>
<dbReference type="EC" id="2.7.11.1" evidence="1"/>
<dbReference type="PANTHER" id="PTHR43289">
    <property type="entry name" value="MITOGEN-ACTIVATED PROTEIN KINASE KINASE KINASE 20-RELATED"/>
    <property type="match status" value="1"/>
</dbReference>
<evidence type="ECO:0000256" key="1">
    <source>
        <dbReference type="ARBA" id="ARBA00012513"/>
    </source>
</evidence>
<reference evidence="11 12" key="1">
    <citation type="journal article" date="2017" name="Int. J. Syst. Evol. Microbiol.">
        <title>Pseudokineococcus basanitobsidens sp. nov., isolated from volcanic rock.</title>
        <authorList>
            <person name="Lee D.W."/>
            <person name="Park M.Y."/>
            <person name="Kim J.J."/>
            <person name="Kim B.S."/>
        </authorList>
    </citation>
    <scope>NUCLEOTIDE SEQUENCE [LARGE SCALE GENOMIC DNA]</scope>
    <source>
        <strain evidence="11 12">DSM 103726</strain>
    </source>
</reference>
<keyword evidence="9" id="KW-0472">Membrane</keyword>
<keyword evidence="6 7" id="KW-0067">ATP-binding</keyword>
<dbReference type="SUPFAM" id="SSF56112">
    <property type="entry name" value="Protein kinase-like (PK-like)"/>
    <property type="match status" value="1"/>
</dbReference>
<evidence type="ECO:0000256" key="5">
    <source>
        <dbReference type="ARBA" id="ARBA00022777"/>
    </source>
</evidence>
<dbReference type="Proteomes" id="UP001387100">
    <property type="component" value="Unassembled WGS sequence"/>
</dbReference>
<dbReference type="GO" id="GO:0004674">
    <property type="term" value="F:protein serine/threonine kinase activity"/>
    <property type="evidence" value="ECO:0007669"/>
    <property type="project" value="UniProtKB-EC"/>
</dbReference>
<feature type="compositionally biased region" description="Gly residues" evidence="8">
    <location>
        <begin position="72"/>
        <end position="82"/>
    </location>
</feature>
<evidence type="ECO:0000256" key="6">
    <source>
        <dbReference type="ARBA" id="ARBA00022840"/>
    </source>
</evidence>
<evidence type="ECO:0000256" key="4">
    <source>
        <dbReference type="ARBA" id="ARBA00022741"/>
    </source>
</evidence>
<feature type="region of interest" description="Disordered" evidence="8">
    <location>
        <begin position="461"/>
        <end position="532"/>
    </location>
</feature>
<dbReference type="PROSITE" id="PS50011">
    <property type="entry name" value="PROTEIN_KINASE_DOM"/>
    <property type="match status" value="1"/>
</dbReference>
<evidence type="ECO:0000259" key="10">
    <source>
        <dbReference type="PROSITE" id="PS50011"/>
    </source>
</evidence>
<dbReference type="PROSITE" id="PS00109">
    <property type="entry name" value="PROTEIN_KINASE_TYR"/>
    <property type="match status" value="1"/>
</dbReference>
<protein>
    <recommendedName>
        <fullName evidence="1">non-specific serine/threonine protein kinase</fullName>
        <ecNumber evidence="1">2.7.11.1</ecNumber>
    </recommendedName>
</protein>
<dbReference type="EMBL" id="JBBIAA010000010">
    <property type="protein sequence ID" value="MEJ5945640.1"/>
    <property type="molecule type" value="Genomic_DNA"/>
</dbReference>
<feature type="region of interest" description="Disordered" evidence="8">
    <location>
        <begin position="1"/>
        <end position="105"/>
    </location>
</feature>